<evidence type="ECO:0000256" key="2">
    <source>
        <dbReference type="ARBA" id="ARBA00007246"/>
    </source>
</evidence>
<dbReference type="Pfam" id="PF03934">
    <property type="entry name" value="T2SSK"/>
    <property type="match status" value="1"/>
</dbReference>
<reference evidence="14 15" key="1">
    <citation type="submission" date="2018-08" db="EMBL/GenBank/DDBJ databases">
        <title>Horizontal acquisition of hydrogen conversion ability and other habitat adaptations in Hydrogenovibrio crunogenus strains.</title>
        <authorList>
            <person name="Gonnella G."/>
            <person name="Adam N."/>
            <person name="Perner M."/>
        </authorList>
    </citation>
    <scope>NUCLEOTIDE SEQUENCE [LARGE SCALE GENOMIC DNA]</scope>
    <source>
        <strain evidence="14 15">SP-41</strain>
    </source>
</reference>
<dbReference type="NCBIfam" id="NF037980">
    <property type="entry name" value="T2SS_GspK"/>
    <property type="match status" value="1"/>
</dbReference>
<dbReference type="SUPFAM" id="SSF54523">
    <property type="entry name" value="Pili subunits"/>
    <property type="match status" value="1"/>
</dbReference>
<dbReference type="Gene3D" id="1.10.40.60">
    <property type="entry name" value="EpsJ-like"/>
    <property type="match status" value="2"/>
</dbReference>
<name>A0A4P7NZ76_9GAMM</name>
<accession>A0A4P7NZ76</accession>
<comment type="subcellular location">
    <subcellularLocation>
        <location evidence="1 10">Cell inner membrane</location>
    </subcellularLocation>
</comment>
<dbReference type="PIRSF" id="PIRSF002786">
    <property type="entry name" value="XcpX"/>
    <property type="match status" value="1"/>
</dbReference>
<organism evidence="14 15">
    <name type="scientific">Hydrogenovibrio crunogenus</name>
    <dbReference type="NCBI Taxonomy" id="39765"/>
    <lineage>
        <taxon>Bacteria</taxon>
        <taxon>Pseudomonadati</taxon>
        <taxon>Pseudomonadota</taxon>
        <taxon>Gammaproteobacteria</taxon>
        <taxon>Thiotrichales</taxon>
        <taxon>Piscirickettsiaceae</taxon>
        <taxon>Hydrogenovibrio</taxon>
    </lineage>
</organism>
<evidence type="ECO:0000313" key="15">
    <source>
        <dbReference type="Proteomes" id="UP000296201"/>
    </source>
</evidence>
<dbReference type="Pfam" id="PF21687">
    <property type="entry name" value="T2SSK_1st"/>
    <property type="match status" value="1"/>
</dbReference>
<evidence type="ECO:0000256" key="6">
    <source>
        <dbReference type="ARBA" id="ARBA00022692"/>
    </source>
</evidence>
<sequence length="321" mass="35824">MTSGNKQQSGFALITVLLVVAIVAMIASQLVYQQALDIKRTESRLNQAQSLAVANGMEIWVKKGLKLDASLNRTDHLQEKWAAPMPPIPFAGGEVSGRLIDLQGHFNLNNLADPDKEGVKIWQQIAQRLLLHLKLDSQLESVISDWVDSDNVARLDGAESDFYLLKNPSYRAGNQNLIQLKELALLKGFSPPVMQVLEPYVAALPKVTTININTAPKLVLSALADWMNDQVSQAWIEQRKTDPATSVAEFRRFLAQQTGLDTKEIATVIQDDVVSVATHFFLLEGRFNYGVVQQQVDTLLYRENENNVVLIQRWFGMTNNG</sequence>
<keyword evidence="7" id="KW-0653">Protein transport</keyword>
<evidence type="ECO:0000256" key="1">
    <source>
        <dbReference type="ARBA" id="ARBA00004533"/>
    </source>
</evidence>
<evidence type="ECO:0000259" key="12">
    <source>
        <dbReference type="Pfam" id="PF03934"/>
    </source>
</evidence>
<evidence type="ECO:0000256" key="8">
    <source>
        <dbReference type="ARBA" id="ARBA00022989"/>
    </source>
</evidence>
<evidence type="ECO:0000256" key="4">
    <source>
        <dbReference type="ARBA" id="ARBA00022475"/>
    </source>
</evidence>
<keyword evidence="3 10" id="KW-0813">Transport</keyword>
<dbReference type="InterPro" id="IPR038072">
    <property type="entry name" value="GspK_central_sf"/>
</dbReference>
<protein>
    <recommendedName>
        <fullName evidence="10">Type II secretion system protein K</fullName>
    </recommendedName>
</protein>
<gene>
    <name evidence="14" type="primary">gspK</name>
    <name evidence="14" type="ORF">GHNINEIG_00266</name>
</gene>
<keyword evidence="6 11" id="KW-0812">Transmembrane</keyword>
<dbReference type="AlphaFoldDB" id="A0A4P7NZ76"/>
<keyword evidence="8 11" id="KW-1133">Transmembrane helix</keyword>
<evidence type="ECO:0000256" key="11">
    <source>
        <dbReference type="SAM" id="Phobius"/>
    </source>
</evidence>
<dbReference type="InterPro" id="IPR005628">
    <property type="entry name" value="GspK"/>
</dbReference>
<dbReference type="EMBL" id="CP032096">
    <property type="protein sequence ID" value="QBZ82242.1"/>
    <property type="molecule type" value="Genomic_DNA"/>
</dbReference>
<feature type="domain" description="T2SS protein K second SAM-like" evidence="12">
    <location>
        <begin position="210"/>
        <end position="262"/>
    </location>
</feature>
<dbReference type="InterPro" id="IPR045584">
    <property type="entry name" value="Pilin-like"/>
</dbReference>
<dbReference type="GO" id="GO:0005886">
    <property type="term" value="C:plasma membrane"/>
    <property type="evidence" value="ECO:0007669"/>
    <property type="project" value="UniProtKB-SubCell"/>
</dbReference>
<feature type="domain" description="T2SS protein K first SAM-like" evidence="13">
    <location>
        <begin position="104"/>
        <end position="206"/>
    </location>
</feature>
<evidence type="ECO:0000256" key="7">
    <source>
        <dbReference type="ARBA" id="ARBA00022927"/>
    </source>
</evidence>
<feature type="transmembrane region" description="Helical" evidence="11">
    <location>
        <begin position="12"/>
        <end position="32"/>
    </location>
</feature>
<dbReference type="Proteomes" id="UP000296201">
    <property type="component" value="Chromosome"/>
</dbReference>
<proteinExistence type="inferred from homology"/>
<evidence type="ECO:0000256" key="10">
    <source>
        <dbReference type="PIRNR" id="PIRNR002786"/>
    </source>
</evidence>
<keyword evidence="9 10" id="KW-0472">Membrane</keyword>
<dbReference type="SUPFAM" id="SSF158544">
    <property type="entry name" value="GspK insert domain-like"/>
    <property type="match status" value="1"/>
</dbReference>
<dbReference type="RefSeq" id="WP_135794986.1">
    <property type="nucleotide sequence ID" value="NZ_CP032096.1"/>
</dbReference>
<dbReference type="PANTHER" id="PTHR38831">
    <property type="entry name" value="TYPE II SECRETION SYSTEM PROTEIN K"/>
    <property type="match status" value="1"/>
</dbReference>
<evidence type="ECO:0000256" key="9">
    <source>
        <dbReference type="ARBA" id="ARBA00023136"/>
    </source>
</evidence>
<keyword evidence="4 10" id="KW-1003">Cell membrane</keyword>
<dbReference type="InterPro" id="IPR049179">
    <property type="entry name" value="T2SSK_SAM-like_2nd"/>
</dbReference>
<dbReference type="OrthoDB" id="9788973at2"/>
<evidence type="ECO:0000256" key="3">
    <source>
        <dbReference type="ARBA" id="ARBA00022448"/>
    </source>
</evidence>
<comment type="similarity">
    <text evidence="2 10">Belongs to the GSP K family.</text>
</comment>
<evidence type="ECO:0000259" key="13">
    <source>
        <dbReference type="Pfam" id="PF21687"/>
    </source>
</evidence>
<dbReference type="Gene3D" id="3.30.1300.30">
    <property type="entry name" value="GSPII I/J protein-like"/>
    <property type="match status" value="1"/>
</dbReference>
<evidence type="ECO:0000256" key="5">
    <source>
        <dbReference type="ARBA" id="ARBA00022519"/>
    </source>
</evidence>
<dbReference type="InterPro" id="IPR049031">
    <property type="entry name" value="T2SSK_SAM-like_1st"/>
</dbReference>
<dbReference type="GO" id="GO:0009306">
    <property type="term" value="P:protein secretion"/>
    <property type="evidence" value="ECO:0007669"/>
    <property type="project" value="InterPro"/>
</dbReference>
<keyword evidence="15" id="KW-1185">Reference proteome</keyword>
<keyword evidence="5 10" id="KW-0997">Cell inner membrane</keyword>
<dbReference type="PANTHER" id="PTHR38831:SF1">
    <property type="entry name" value="TYPE II SECRETION SYSTEM PROTEIN K-RELATED"/>
    <property type="match status" value="1"/>
</dbReference>
<evidence type="ECO:0000313" key="14">
    <source>
        <dbReference type="EMBL" id="QBZ82242.1"/>
    </source>
</evidence>